<dbReference type="Pfam" id="PF02518">
    <property type="entry name" value="HATPase_c"/>
    <property type="match status" value="1"/>
</dbReference>
<protein>
    <recommendedName>
        <fullName evidence="2">histidine kinase</fullName>
        <ecNumber evidence="2">2.7.13.3</ecNumber>
    </recommendedName>
</protein>
<dbReference type="SUPFAM" id="SSF55874">
    <property type="entry name" value="ATPase domain of HSP90 chaperone/DNA topoisomerase II/histidine kinase"/>
    <property type="match status" value="1"/>
</dbReference>
<dbReference type="Gene3D" id="3.30.565.10">
    <property type="entry name" value="Histidine kinase-like ATPase, C-terminal domain"/>
    <property type="match status" value="1"/>
</dbReference>
<dbReference type="CDD" id="cd00075">
    <property type="entry name" value="HATPase"/>
    <property type="match status" value="1"/>
</dbReference>
<dbReference type="InterPro" id="IPR003661">
    <property type="entry name" value="HisK_dim/P_dom"/>
</dbReference>
<keyword evidence="5" id="KW-0418">Kinase</keyword>
<dbReference type="EC" id="2.7.13.3" evidence="2"/>
<dbReference type="InterPro" id="IPR036097">
    <property type="entry name" value="HisK_dim/P_sf"/>
</dbReference>
<dbReference type="InterPro" id="IPR050351">
    <property type="entry name" value="BphY/WalK/GraS-like"/>
</dbReference>
<comment type="caution">
    <text evidence="7">The sequence shown here is derived from an EMBL/GenBank/DDBJ whole genome shotgun (WGS) entry which is preliminary data.</text>
</comment>
<dbReference type="InterPro" id="IPR003594">
    <property type="entry name" value="HATPase_dom"/>
</dbReference>
<dbReference type="InterPro" id="IPR005467">
    <property type="entry name" value="His_kinase_dom"/>
</dbReference>
<evidence type="ECO:0000313" key="8">
    <source>
        <dbReference type="Proteomes" id="UP000294547"/>
    </source>
</evidence>
<evidence type="ECO:0000313" key="7">
    <source>
        <dbReference type="EMBL" id="TDP86285.1"/>
    </source>
</evidence>
<dbReference type="GO" id="GO:0000155">
    <property type="term" value="F:phosphorelay sensor kinase activity"/>
    <property type="evidence" value="ECO:0007669"/>
    <property type="project" value="InterPro"/>
</dbReference>
<dbReference type="Gene3D" id="1.10.287.130">
    <property type="match status" value="1"/>
</dbReference>
<dbReference type="PRINTS" id="PR00344">
    <property type="entry name" value="BCTRLSENSOR"/>
</dbReference>
<feature type="domain" description="Histidine kinase" evidence="6">
    <location>
        <begin position="35"/>
        <end position="251"/>
    </location>
</feature>
<dbReference type="InterPro" id="IPR036890">
    <property type="entry name" value="HATPase_C_sf"/>
</dbReference>
<gene>
    <name evidence="7" type="ORF">EDD54_0154</name>
</gene>
<dbReference type="RefSeq" id="WP_126537492.1">
    <property type="nucleotide sequence ID" value="NZ_BSPM01000008.1"/>
</dbReference>
<evidence type="ECO:0000256" key="1">
    <source>
        <dbReference type="ARBA" id="ARBA00000085"/>
    </source>
</evidence>
<dbReference type="SUPFAM" id="SSF47384">
    <property type="entry name" value="Homodimeric domain of signal transducing histidine kinase"/>
    <property type="match status" value="1"/>
</dbReference>
<dbReference type="SMART" id="SM00387">
    <property type="entry name" value="HATPase_c"/>
    <property type="match status" value="1"/>
</dbReference>
<dbReference type="EMBL" id="SNXY01000006">
    <property type="protein sequence ID" value="TDP86285.1"/>
    <property type="molecule type" value="Genomic_DNA"/>
</dbReference>
<accession>A0A4R6RJK0</accession>
<evidence type="ECO:0000259" key="6">
    <source>
        <dbReference type="PROSITE" id="PS50109"/>
    </source>
</evidence>
<keyword evidence="3" id="KW-0597">Phosphoprotein</keyword>
<dbReference type="Proteomes" id="UP000294547">
    <property type="component" value="Unassembled WGS sequence"/>
</dbReference>
<dbReference type="PANTHER" id="PTHR42878:SF15">
    <property type="entry name" value="BACTERIOPHYTOCHROME"/>
    <property type="match status" value="1"/>
</dbReference>
<reference evidence="7 8" key="1">
    <citation type="submission" date="2019-03" db="EMBL/GenBank/DDBJ databases">
        <title>Genomic Encyclopedia of Type Strains, Phase IV (KMG-IV): sequencing the most valuable type-strain genomes for metagenomic binning, comparative biology and taxonomic classification.</title>
        <authorList>
            <person name="Goeker M."/>
        </authorList>
    </citation>
    <scope>NUCLEOTIDE SEQUENCE [LARGE SCALE GENOMIC DNA]</scope>
    <source>
        <strain evidence="7 8">DSM 102969</strain>
    </source>
</reference>
<dbReference type="AlphaFoldDB" id="A0A4R6RJK0"/>
<evidence type="ECO:0000256" key="5">
    <source>
        <dbReference type="ARBA" id="ARBA00022777"/>
    </source>
</evidence>
<organism evidence="7 8">
    <name type="scientific">Oharaeibacter diazotrophicus</name>
    <dbReference type="NCBI Taxonomy" id="1920512"/>
    <lineage>
        <taxon>Bacteria</taxon>
        <taxon>Pseudomonadati</taxon>
        <taxon>Pseudomonadota</taxon>
        <taxon>Alphaproteobacteria</taxon>
        <taxon>Hyphomicrobiales</taxon>
        <taxon>Pleomorphomonadaceae</taxon>
        <taxon>Oharaeibacter</taxon>
    </lineage>
</organism>
<dbReference type="CDD" id="cd00082">
    <property type="entry name" value="HisKA"/>
    <property type="match status" value="1"/>
</dbReference>
<evidence type="ECO:0000256" key="3">
    <source>
        <dbReference type="ARBA" id="ARBA00022553"/>
    </source>
</evidence>
<sequence length="256" mass="27813">MALGDGSNETDLPALNRRLAELAAENDRLRDFTVTAFHDLQEPLRKIGAFTDLLEQALATDDADDAAYALDVLRRSARQVQQLVKDVLAYSRSARGEVHREPVELKRIVDEVLSAVSGTVVETSAILSVSIEPATVRADRLQLYHLVLNLVSNSLKFFTPGTEPYVEIRSRRADDGGVVLTVRDRGIGFEQTAGSAIFEPFRRLNPRSAYTGSGLGLSICKAIVERHGWRMAVESAPGAGAAFEIRFPPEAAPAGG</sequence>
<comment type="catalytic activity">
    <reaction evidence="1">
        <text>ATP + protein L-histidine = ADP + protein N-phospho-L-histidine.</text>
        <dbReference type="EC" id="2.7.13.3"/>
    </reaction>
</comment>
<dbReference type="OrthoDB" id="9808408at2"/>
<dbReference type="PANTHER" id="PTHR42878">
    <property type="entry name" value="TWO-COMPONENT HISTIDINE KINASE"/>
    <property type="match status" value="1"/>
</dbReference>
<dbReference type="SMART" id="SM00388">
    <property type="entry name" value="HisKA"/>
    <property type="match status" value="1"/>
</dbReference>
<name>A0A4R6RJK0_9HYPH</name>
<proteinExistence type="predicted"/>
<keyword evidence="4" id="KW-0808">Transferase</keyword>
<dbReference type="Pfam" id="PF00512">
    <property type="entry name" value="HisKA"/>
    <property type="match status" value="1"/>
</dbReference>
<dbReference type="PROSITE" id="PS50109">
    <property type="entry name" value="HIS_KIN"/>
    <property type="match status" value="1"/>
</dbReference>
<dbReference type="GO" id="GO:0030295">
    <property type="term" value="F:protein kinase activator activity"/>
    <property type="evidence" value="ECO:0007669"/>
    <property type="project" value="TreeGrafter"/>
</dbReference>
<dbReference type="GO" id="GO:0000156">
    <property type="term" value="F:phosphorelay response regulator activity"/>
    <property type="evidence" value="ECO:0007669"/>
    <property type="project" value="TreeGrafter"/>
</dbReference>
<evidence type="ECO:0000256" key="4">
    <source>
        <dbReference type="ARBA" id="ARBA00022679"/>
    </source>
</evidence>
<evidence type="ECO:0000256" key="2">
    <source>
        <dbReference type="ARBA" id="ARBA00012438"/>
    </source>
</evidence>
<dbReference type="InterPro" id="IPR004358">
    <property type="entry name" value="Sig_transdc_His_kin-like_C"/>
</dbReference>
<dbReference type="GO" id="GO:0007234">
    <property type="term" value="P:osmosensory signaling via phosphorelay pathway"/>
    <property type="evidence" value="ECO:0007669"/>
    <property type="project" value="TreeGrafter"/>
</dbReference>
<keyword evidence="8" id="KW-1185">Reference proteome</keyword>